<comment type="function">
    <text evidence="4">Subunit of the V1 complex of vacuolar(H+)-ATPase (V-ATPase), a multisubunit enzyme composed of a peripheral complex (V1) that hydrolyzes ATP and a membrane integral complex (V0) that translocates protons. V-ATPase is responsible for acidifying and maintaining the pH of intracellular compartments and in some cell types, is targeted to the plasma membrane, where it is responsible for acidifying the extracellular environment.</text>
</comment>
<evidence type="ECO:0000313" key="6">
    <source>
        <dbReference type="Proteomes" id="UP000886998"/>
    </source>
</evidence>
<proteinExistence type="inferred from homology"/>
<evidence type="ECO:0000256" key="3">
    <source>
        <dbReference type="ARBA" id="ARBA00023065"/>
    </source>
</evidence>
<dbReference type="AlphaFoldDB" id="A0A8X7BSV7"/>
<organism evidence="5 6">
    <name type="scientific">Trichonephila inaurata madagascariensis</name>
    <dbReference type="NCBI Taxonomy" id="2747483"/>
    <lineage>
        <taxon>Eukaryota</taxon>
        <taxon>Metazoa</taxon>
        <taxon>Ecdysozoa</taxon>
        <taxon>Arthropoda</taxon>
        <taxon>Chelicerata</taxon>
        <taxon>Arachnida</taxon>
        <taxon>Araneae</taxon>
        <taxon>Araneomorphae</taxon>
        <taxon>Entelegynae</taxon>
        <taxon>Araneoidea</taxon>
        <taxon>Nephilidae</taxon>
        <taxon>Trichonephila</taxon>
        <taxon>Trichonephila inaurata</taxon>
    </lineage>
</organism>
<reference evidence="5" key="1">
    <citation type="submission" date="2020-08" db="EMBL/GenBank/DDBJ databases">
        <title>Multicomponent nature underlies the extraordinary mechanical properties of spider dragline silk.</title>
        <authorList>
            <person name="Kono N."/>
            <person name="Nakamura H."/>
            <person name="Mori M."/>
            <person name="Yoshida Y."/>
            <person name="Ohtoshi R."/>
            <person name="Malay A.D."/>
            <person name="Moran D.A.P."/>
            <person name="Tomita M."/>
            <person name="Numata K."/>
            <person name="Arakawa K."/>
        </authorList>
    </citation>
    <scope>NUCLEOTIDE SEQUENCE</scope>
</reference>
<dbReference type="InterPro" id="IPR002699">
    <property type="entry name" value="V_ATPase_D"/>
</dbReference>
<name>A0A8X7BSV7_9ARAC</name>
<dbReference type="Pfam" id="PF01813">
    <property type="entry name" value="ATP-synt_D"/>
    <property type="match status" value="1"/>
</dbReference>
<dbReference type="NCBIfam" id="TIGR00309">
    <property type="entry name" value="V_ATPase_subD"/>
    <property type="match status" value="1"/>
</dbReference>
<sequence>MGSTGQDIFPVFPTPMHHQLMKVKLKIAQKGHDILKRKSEVLEMRFRKVGKEIIKIKRLMGDIFKEASFLLAEARFIIGDFNQMVLSAVDKAKLKVKHRTENVAGVNLRIFESYKEGGDAHDLAGLAKGGAKLTSIKQTYTNAVEILVELATLQTTFYMLDEPIVRRDRKEGWEKFCGFKLVWAFACRLQLPSSTPVEVPEIIIHYNLSLHHSKQSLLMKGAFSRLWGFGGRENGDVQTIFTASFLYQIKEGSLAESNVRFRADYYGVIGRNGCRFSLPSSSIRF</sequence>
<keyword evidence="6" id="KW-1185">Reference proteome</keyword>
<evidence type="ECO:0000256" key="4">
    <source>
        <dbReference type="ARBA" id="ARBA00045737"/>
    </source>
</evidence>
<evidence type="ECO:0000256" key="1">
    <source>
        <dbReference type="ARBA" id="ARBA00005850"/>
    </source>
</evidence>
<comment type="similarity">
    <text evidence="1">Belongs to the V-ATPase D subunit family.</text>
</comment>
<dbReference type="EMBL" id="BMAV01002819">
    <property type="protein sequence ID" value="GFY41988.1"/>
    <property type="molecule type" value="Genomic_DNA"/>
</dbReference>
<evidence type="ECO:0000313" key="5">
    <source>
        <dbReference type="EMBL" id="GFY41988.1"/>
    </source>
</evidence>
<keyword evidence="3" id="KW-0406">Ion transport</keyword>
<evidence type="ECO:0000256" key="2">
    <source>
        <dbReference type="ARBA" id="ARBA00022448"/>
    </source>
</evidence>
<accession>A0A8X7BSV7</accession>
<dbReference type="PANTHER" id="PTHR11671">
    <property type="entry name" value="V-TYPE ATP SYNTHASE SUBUNIT D"/>
    <property type="match status" value="1"/>
</dbReference>
<dbReference type="Proteomes" id="UP000886998">
    <property type="component" value="Unassembled WGS sequence"/>
</dbReference>
<dbReference type="OrthoDB" id="7676488at2759"/>
<gene>
    <name evidence="5" type="primary">Vha36-1</name>
    <name evidence="5" type="ORF">TNIN_275791</name>
</gene>
<keyword evidence="2" id="KW-0813">Transport</keyword>
<comment type="caution">
    <text evidence="5">The sequence shown here is derived from an EMBL/GenBank/DDBJ whole genome shotgun (WGS) entry which is preliminary data.</text>
</comment>
<dbReference type="Gene3D" id="1.10.287.3240">
    <property type="match status" value="1"/>
</dbReference>
<protein>
    <submittedName>
        <fullName evidence="5">V-type proton ATPase subunit D 1</fullName>
    </submittedName>
</protein>
<dbReference type="GO" id="GO:0046961">
    <property type="term" value="F:proton-transporting ATPase activity, rotational mechanism"/>
    <property type="evidence" value="ECO:0007669"/>
    <property type="project" value="InterPro"/>
</dbReference>